<dbReference type="InterPro" id="IPR056411">
    <property type="entry name" value="CysS_C"/>
</dbReference>
<keyword evidence="5" id="KW-0689">Ribosomal protein</keyword>
<sequence>MEHNKTILGFSRFEKLMIILIPMILGGTIGWFLPTIAKWILKLPFIPLEKLFIFASHSNNFWFSISAMIIGVIAGIILSIFILSESLKVIISDDAVKLQIGDEQKIINKSDISAVYVEKKTLIILGKYSNELCRESLESKIETTKNAFLYHRYPWKEEDPFIKQYKRWVLGHPDFSNQINALLYAREQALKNDEEDEAKQLRKDLVQLNIVIRDDKNAQYVRYATMKNDY</sequence>
<accession>A0A2T4LPF5</accession>
<dbReference type="AlphaFoldDB" id="A0A2T4LPF5"/>
<feature type="domain" description="Cysteinyl-tRNA ligase anticodon binding" evidence="3">
    <location>
        <begin position="172"/>
        <end position="222"/>
    </location>
</feature>
<feature type="transmembrane region" description="Helical" evidence="2">
    <location>
        <begin position="61"/>
        <end position="83"/>
    </location>
</feature>
<keyword evidence="5" id="KW-0687">Ribonucleoprotein</keyword>
<feature type="coiled-coil region" evidence="1">
    <location>
        <begin position="184"/>
        <end position="211"/>
    </location>
</feature>
<protein>
    <submittedName>
        <fullName evidence="5">50S ribosomal protein L29</fullName>
    </submittedName>
</protein>
<keyword evidence="1" id="KW-0175">Coiled coil</keyword>
<evidence type="ECO:0000256" key="2">
    <source>
        <dbReference type="SAM" id="Phobius"/>
    </source>
</evidence>
<proteinExistence type="predicted"/>
<dbReference type="Pfam" id="PF23493">
    <property type="entry name" value="CysS_C"/>
    <property type="match status" value="1"/>
</dbReference>
<feature type="domain" description="YqeB PH" evidence="4">
    <location>
        <begin position="6"/>
        <end position="156"/>
    </location>
</feature>
<keyword evidence="2" id="KW-1133">Transmembrane helix</keyword>
<evidence type="ECO:0000256" key="1">
    <source>
        <dbReference type="SAM" id="Coils"/>
    </source>
</evidence>
<keyword evidence="2" id="KW-0812">Transmembrane</keyword>
<dbReference type="GO" id="GO:0005840">
    <property type="term" value="C:ribosome"/>
    <property type="evidence" value="ECO:0007669"/>
    <property type="project" value="UniProtKB-KW"/>
</dbReference>
<gene>
    <name evidence="5" type="ORF">BUY34_12415</name>
</gene>
<evidence type="ECO:0000313" key="6">
    <source>
        <dbReference type="Proteomes" id="UP000241208"/>
    </source>
</evidence>
<evidence type="ECO:0000313" key="5">
    <source>
        <dbReference type="EMBL" id="PTF61630.1"/>
    </source>
</evidence>
<dbReference type="InterPro" id="IPR057798">
    <property type="entry name" value="PH_YqeB"/>
</dbReference>
<dbReference type="Proteomes" id="UP000241208">
    <property type="component" value="Unassembled WGS sequence"/>
</dbReference>
<evidence type="ECO:0000259" key="3">
    <source>
        <dbReference type="Pfam" id="PF23493"/>
    </source>
</evidence>
<dbReference type="EMBL" id="PYZR01000221">
    <property type="protein sequence ID" value="PTF61630.1"/>
    <property type="molecule type" value="Genomic_DNA"/>
</dbReference>
<organism evidence="5 6">
    <name type="scientific">Staphylococcus cohnii</name>
    <dbReference type="NCBI Taxonomy" id="29382"/>
    <lineage>
        <taxon>Bacteria</taxon>
        <taxon>Bacillati</taxon>
        <taxon>Bacillota</taxon>
        <taxon>Bacilli</taxon>
        <taxon>Bacillales</taxon>
        <taxon>Staphylococcaceae</taxon>
        <taxon>Staphylococcus</taxon>
        <taxon>Staphylococcus cohnii species complex</taxon>
    </lineage>
</organism>
<dbReference type="Pfam" id="PF23494">
    <property type="entry name" value="bPH_10"/>
    <property type="match status" value="1"/>
</dbReference>
<comment type="caution">
    <text evidence="5">The sequence shown here is derived from an EMBL/GenBank/DDBJ whole genome shotgun (WGS) entry which is preliminary data.</text>
</comment>
<feature type="transmembrane region" description="Helical" evidence="2">
    <location>
        <begin position="16"/>
        <end position="41"/>
    </location>
</feature>
<keyword evidence="2" id="KW-0472">Membrane</keyword>
<dbReference type="RefSeq" id="WP_107523739.1">
    <property type="nucleotide sequence ID" value="NZ_JABXWZ010000005.1"/>
</dbReference>
<reference evidence="5 6" key="1">
    <citation type="journal article" date="2016" name="Front. Microbiol.">
        <title>Comprehensive Phylogenetic Analysis of Bovine Non-aureus Staphylococci Species Based on Whole-Genome Sequencing.</title>
        <authorList>
            <person name="Naushad S."/>
            <person name="Barkema H.W."/>
            <person name="Luby C."/>
            <person name="Condas L.A."/>
            <person name="Nobrega D.B."/>
            <person name="Carson D.A."/>
            <person name="De Buck J."/>
        </authorList>
    </citation>
    <scope>NUCLEOTIDE SEQUENCE [LARGE SCALE GENOMIC DNA]</scope>
    <source>
        <strain evidence="5 6">SNUC 3829</strain>
    </source>
</reference>
<name>A0A2T4LPF5_9STAP</name>
<evidence type="ECO:0000259" key="4">
    <source>
        <dbReference type="Pfam" id="PF23494"/>
    </source>
</evidence>